<keyword evidence="3" id="KW-0964">Secreted</keyword>
<comment type="subcellular location">
    <subcellularLocation>
        <location evidence="1">Secreted</location>
    </subcellularLocation>
</comment>
<dbReference type="AlphaFoldDB" id="A0A9N9X8K4"/>
<evidence type="ECO:0000256" key="4">
    <source>
        <dbReference type="ARBA" id="ARBA00022729"/>
    </source>
</evidence>
<dbReference type="Gene3D" id="2.120.10.30">
    <property type="entry name" value="TolB, C-terminal domain"/>
    <property type="match status" value="1"/>
</dbReference>
<evidence type="ECO:0000313" key="7">
    <source>
        <dbReference type="Proteomes" id="UP001153709"/>
    </source>
</evidence>
<dbReference type="Pfam" id="PF03022">
    <property type="entry name" value="MRJP"/>
    <property type="match status" value="1"/>
</dbReference>
<evidence type="ECO:0000256" key="2">
    <source>
        <dbReference type="ARBA" id="ARBA00009127"/>
    </source>
</evidence>
<feature type="chain" id="PRO_5040139904" description="Yellow-c" evidence="5">
    <location>
        <begin position="20"/>
        <end position="411"/>
    </location>
</feature>
<dbReference type="PANTHER" id="PTHR10009:SF11">
    <property type="entry name" value="RH54244P"/>
    <property type="match status" value="1"/>
</dbReference>
<sequence>MILKSGILISVLCISGVFSQLQDVFEWNEVTFAWPNEGAKNAALASRAYEPKNNLPLGLARWKDKLFVTVPRWKDGVAANLNYIPLNTTEKSPALHPYPDWKANQLPKEGELPAENQIVSVFRLKVDECDRLWLIETGLADILGSGKQVIPTSIAIFDLNTDRLIRRYNLPDSDIKGADSFFANIIVDATKTQCDKAFAYLPDLGGYGIVVYSFADNKSWRVKHNYFHFDPLKGNLTVGGVNFQWTDGVFGLALGPINETTGYRTAYFHALASCNEFSVSTEVLQNELLASDPSSFELYKLEGFKNDQGQSTSSEFDVKANVLFTTQIQRDAIACWNPRKKLDVNTFALIAQDHEKLIFTNDIAIDAERNLWVLSDRLPAFIYRELNPNQINYRIMKMNIDSSIKGTPCEA</sequence>
<dbReference type="OrthoDB" id="7776143at2759"/>
<dbReference type="PANTHER" id="PTHR10009">
    <property type="entry name" value="PROTEIN YELLOW-RELATED"/>
    <property type="match status" value="1"/>
</dbReference>
<comment type="similarity">
    <text evidence="2">Belongs to the major royal jelly protein family.</text>
</comment>
<dbReference type="InterPro" id="IPR011042">
    <property type="entry name" value="6-blade_b-propeller_TolB-like"/>
</dbReference>
<gene>
    <name evidence="6" type="ORF">DIABBA_LOCUS3035</name>
</gene>
<proteinExistence type="inferred from homology"/>
<protein>
    <recommendedName>
        <fullName evidence="8">Yellow-c</fullName>
    </recommendedName>
</protein>
<dbReference type="EMBL" id="OU898277">
    <property type="protein sequence ID" value="CAG9829188.1"/>
    <property type="molecule type" value="Genomic_DNA"/>
</dbReference>
<reference evidence="6" key="1">
    <citation type="submission" date="2022-01" db="EMBL/GenBank/DDBJ databases">
        <authorList>
            <person name="King R."/>
        </authorList>
    </citation>
    <scope>NUCLEOTIDE SEQUENCE</scope>
</reference>
<evidence type="ECO:0000256" key="5">
    <source>
        <dbReference type="SAM" id="SignalP"/>
    </source>
</evidence>
<keyword evidence="4 5" id="KW-0732">Signal</keyword>
<evidence type="ECO:0000256" key="1">
    <source>
        <dbReference type="ARBA" id="ARBA00004613"/>
    </source>
</evidence>
<evidence type="ECO:0000313" key="6">
    <source>
        <dbReference type="EMBL" id="CAG9829188.1"/>
    </source>
</evidence>
<dbReference type="InterPro" id="IPR017996">
    <property type="entry name" value="MRJP/yellow-related"/>
</dbReference>
<dbReference type="GO" id="GO:0005576">
    <property type="term" value="C:extracellular region"/>
    <property type="evidence" value="ECO:0007669"/>
    <property type="project" value="UniProtKB-SubCell"/>
</dbReference>
<dbReference type="Proteomes" id="UP001153709">
    <property type="component" value="Chromosome 2"/>
</dbReference>
<accession>A0A9N9X8K4</accession>
<dbReference type="PRINTS" id="PR01366">
    <property type="entry name" value="ROYALJELLY"/>
</dbReference>
<organism evidence="6 7">
    <name type="scientific">Diabrotica balteata</name>
    <name type="common">Banded cucumber beetle</name>
    <dbReference type="NCBI Taxonomy" id="107213"/>
    <lineage>
        <taxon>Eukaryota</taxon>
        <taxon>Metazoa</taxon>
        <taxon>Ecdysozoa</taxon>
        <taxon>Arthropoda</taxon>
        <taxon>Hexapoda</taxon>
        <taxon>Insecta</taxon>
        <taxon>Pterygota</taxon>
        <taxon>Neoptera</taxon>
        <taxon>Endopterygota</taxon>
        <taxon>Coleoptera</taxon>
        <taxon>Polyphaga</taxon>
        <taxon>Cucujiformia</taxon>
        <taxon>Chrysomeloidea</taxon>
        <taxon>Chrysomelidae</taxon>
        <taxon>Galerucinae</taxon>
        <taxon>Diabroticina</taxon>
        <taxon>Diabroticites</taxon>
        <taxon>Diabrotica</taxon>
    </lineage>
</organism>
<feature type="signal peptide" evidence="5">
    <location>
        <begin position="1"/>
        <end position="19"/>
    </location>
</feature>
<evidence type="ECO:0000256" key="3">
    <source>
        <dbReference type="ARBA" id="ARBA00022525"/>
    </source>
</evidence>
<name>A0A9N9X8K4_DIABA</name>
<keyword evidence="7" id="KW-1185">Reference proteome</keyword>
<evidence type="ECO:0008006" key="8">
    <source>
        <dbReference type="Google" id="ProtNLM"/>
    </source>
</evidence>